<reference evidence="1" key="1">
    <citation type="submission" date="2016-10" db="EMBL/GenBank/DDBJ databases">
        <authorList>
            <person name="de Groot N.N."/>
        </authorList>
    </citation>
    <scope>NUCLEOTIDE SEQUENCE</scope>
</reference>
<dbReference type="InterPro" id="IPR003787">
    <property type="entry name" value="Sulphur_relay_DsrE/F-like"/>
</dbReference>
<organism evidence="1">
    <name type="scientific">hydrothermal vent metagenome</name>
    <dbReference type="NCBI Taxonomy" id="652676"/>
    <lineage>
        <taxon>unclassified sequences</taxon>
        <taxon>metagenomes</taxon>
        <taxon>ecological metagenomes</taxon>
    </lineage>
</organism>
<dbReference type="EMBL" id="FPHF01000101">
    <property type="protein sequence ID" value="SFV67895.1"/>
    <property type="molecule type" value="Genomic_DNA"/>
</dbReference>
<name>A0A1W1CQA1_9ZZZZ</name>
<dbReference type="PANTHER" id="PTHR37691:SF1">
    <property type="entry name" value="BLR3518 PROTEIN"/>
    <property type="match status" value="1"/>
</dbReference>
<evidence type="ECO:0000313" key="1">
    <source>
        <dbReference type="EMBL" id="SFV67895.1"/>
    </source>
</evidence>
<sequence length="155" mass="17764">MKKILLALVLLISFLQADEENLKVVYDLTTKDIAKIEQNILKGIVAHKVYFQKDFKELDVTVVIHGGAYRYFVKDPSTTMYKNDKELIKNYTELKKRLASLADTYDVEFLMCGVGMIHNKMQEKDIVPFVKVIPNSTIGLIERQNQGYAYIPVGD</sequence>
<dbReference type="AlphaFoldDB" id="A0A1W1CQA1"/>
<dbReference type="InterPro" id="IPR027396">
    <property type="entry name" value="DsrEFH-like"/>
</dbReference>
<protein>
    <submittedName>
        <fullName evidence="1">Uncharacterized protein</fullName>
    </submittedName>
</protein>
<dbReference type="SUPFAM" id="SSF75169">
    <property type="entry name" value="DsrEFH-like"/>
    <property type="match status" value="1"/>
</dbReference>
<accession>A0A1W1CQA1</accession>
<dbReference type="PANTHER" id="PTHR37691">
    <property type="entry name" value="BLR3518 PROTEIN"/>
    <property type="match status" value="1"/>
</dbReference>
<dbReference type="Gene3D" id="3.40.1260.10">
    <property type="entry name" value="DsrEFH-like"/>
    <property type="match status" value="1"/>
</dbReference>
<dbReference type="Pfam" id="PF02635">
    <property type="entry name" value="DsrE"/>
    <property type="match status" value="1"/>
</dbReference>
<gene>
    <name evidence="1" type="ORF">MNB_SM-4-1184</name>
</gene>
<proteinExistence type="predicted"/>